<comment type="subcellular location">
    <subcellularLocation>
        <location evidence="4">Cytoplasm</location>
    </subcellularLocation>
</comment>
<comment type="caution">
    <text evidence="5">The sequence shown here is derived from an EMBL/GenBank/DDBJ whole genome shotgun (WGS) entry which is preliminary data.</text>
</comment>
<dbReference type="EMBL" id="BSUO01000001">
    <property type="protein sequence ID" value="GMA39834.1"/>
    <property type="molecule type" value="Genomic_DNA"/>
</dbReference>
<comment type="catalytic activity">
    <reaction evidence="4">
        <text>L-phenylalanyl-tRNA(Phe) + an N-terminal L-alpha-aminoacyl-[protein] = an N-terminal L-phenylalanyl-L-alpha-aminoacyl-[protein] + tRNA(Phe)</text>
        <dbReference type="Rhea" id="RHEA:43632"/>
        <dbReference type="Rhea" id="RHEA-COMP:9668"/>
        <dbReference type="Rhea" id="RHEA-COMP:9699"/>
        <dbReference type="Rhea" id="RHEA-COMP:10636"/>
        <dbReference type="Rhea" id="RHEA-COMP:10637"/>
        <dbReference type="ChEBI" id="CHEBI:78442"/>
        <dbReference type="ChEBI" id="CHEBI:78531"/>
        <dbReference type="ChEBI" id="CHEBI:78597"/>
        <dbReference type="ChEBI" id="CHEBI:83561"/>
        <dbReference type="EC" id="2.3.2.6"/>
    </reaction>
</comment>
<comment type="similarity">
    <text evidence="4">Belongs to the L/F-transferase family.</text>
</comment>
<proteinExistence type="inferred from homology"/>
<evidence type="ECO:0000256" key="2">
    <source>
        <dbReference type="ARBA" id="ARBA00022679"/>
    </source>
</evidence>
<evidence type="ECO:0000256" key="4">
    <source>
        <dbReference type="HAMAP-Rule" id="MF_00688"/>
    </source>
</evidence>
<dbReference type="Pfam" id="PF03588">
    <property type="entry name" value="Leu_Phe_trans"/>
    <property type="match status" value="1"/>
</dbReference>
<dbReference type="Proteomes" id="UP001157126">
    <property type="component" value="Unassembled WGS sequence"/>
</dbReference>
<keyword evidence="1 4" id="KW-0963">Cytoplasm</keyword>
<dbReference type="InterPro" id="IPR016181">
    <property type="entry name" value="Acyl_CoA_acyltransferase"/>
</dbReference>
<dbReference type="PANTHER" id="PTHR30098:SF2">
    <property type="entry name" value="LEUCYL_PHENYLALANYL-TRNA--PROTEIN TRANSFERASE"/>
    <property type="match status" value="1"/>
</dbReference>
<evidence type="ECO:0000256" key="3">
    <source>
        <dbReference type="ARBA" id="ARBA00023315"/>
    </source>
</evidence>
<sequence>MSEDRSRPVEPPPSRHTFDARRAWGEDVVGVGADLEPGTLLAAYRAGVFPMGVGRHGSGPLVWWSPDPRGVLLPDGLHVSRSLRKAVRHFEVTLDVDFAGVVAGCADPARDGRWITSGVAAAYHRLHELGWAHSVEVWRDGELVGGLYGVAIGGFFAGESMFHRVPDASKVALVRLADVMFADRDRRRFVDTQWSTPHLASLGIVDIPQADYLRRLSRALEAPMPTALLEAWQRSGARTDTP</sequence>
<evidence type="ECO:0000313" key="6">
    <source>
        <dbReference type="Proteomes" id="UP001157126"/>
    </source>
</evidence>
<name>A0ABQ6IPM1_9MICO</name>
<evidence type="ECO:0000256" key="1">
    <source>
        <dbReference type="ARBA" id="ARBA00022490"/>
    </source>
</evidence>
<dbReference type="GO" id="GO:0016740">
    <property type="term" value="F:transferase activity"/>
    <property type="evidence" value="ECO:0007669"/>
    <property type="project" value="UniProtKB-KW"/>
</dbReference>
<keyword evidence="2 4" id="KW-0808">Transferase</keyword>
<dbReference type="HAMAP" id="MF_00688">
    <property type="entry name" value="Leu_Phe_trans"/>
    <property type="match status" value="1"/>
</dbReference>
<protein>
    <recommendedName>
        <fullName evidence="4">Leucyl/phenylalanyl-tRNA--protein transferase</fullName>
        <ecNumber evidence="4">2.3.2.6</ecNumber>
    </recommendedName>
    <alternativeName>
        <fullName evidence="4">L/F-transferase</fullName>
    </alternativeName>
    <alternativeName>
        <fullName evidence="4">Leucyltransferase</fullName>
    </alternativeName>
    <alternativeName>
        <fullName evidence="4">Phenyalanyltransferase</fullName>
    </alternativeName>
</protein>
<dbReference type="InterPro" id="IPR004616">
    <property type="entry name" value="Leu/Phe-tRNA_Trfase"/>
</dbReference>
<reference evidence="6" key="1">
    <citation type="journal article" date="2019" name="Int. J. Syst. Evol. Microbiol.">
        <title>The Global Catalogue of Microorganisms (GCM) 10K type strain sequencing project: providing services to taxonomists for standard genome sequencing and annotation.</title>
        <authorList>
            <consortium name="The Broad Institute Genomics Platform"/>
            <consortium name="The Broad Institute Genome Sequencing Center for Infectious Disease"/>
            <person name="Wu L."/>
            <person name="Ma J."/>
        </authorList>
    </citation>
    <scope>NUCLEOTIDE SEQUENCE [LARGE SCALE GENOMIC DNA]</scope>
    <source>
        <strain evidence="6">NBRC 113072</strain>
    </source>
</reference>
<gene>
    <name evidence="4 5" type="primary">aat</name>
    <name evidence="5" type="ORF">GCM10025883_18790</name>
</gene>
<comment type="catalytic activity">
    <reaction evidence="4">
        <text>N-terminal L-arginyl-[protein] + L-leucyl-tRNA(Leu) = N-terminal L-leucyl-L-arginyl-[protein] + tRNA(Leu) + H(+)</text>
        <dbReference type="Rhea" id="RHEA:50416"/>
        <dbReference type="Rhea" id="RHEA-COMP:9613"/>
        <dbReference type="Rhea" id="RHEA-COMP:9622"/>
        <dbReference type="Rhea" id="RHEA-COMP:12672"/>
        <dbReference type="Rhea" id="RHEA-COMP:12673"/>
        <dbReference type="ChEBI" id="CHEBI:15378"/>
        <dbReference type="ChEBI" id="CHEBI:64719"/>
        <dbReference type="ChEBI" id="CHEBI:78442"/>
        <dbReference type="ChEBI" id="CHEBI:78494"/>
        <dbReference type="ChEBI" id="CHEBI:133044"/>
        <dbReference type="EC" id="2.3.2.6"/>
    </reaction>
</comment>
<dbReference type="PANTHER" id="PTHR30098">
    <property type="entry name" value="LEUCYL/PHENYLALANYL-TRNA--PROTEIN TRANSFERASE"/>
    <property type="match status" value="1"/>
</dbReference>
<dbReference type="NCBIfam" id="TIGR00667">
    <property type="entry name" value="aat"/>
    <property type="match status" value="1"/>
</dbReference>
<comment type="function">
    <text evidence="4">Functions in the N-end rule pathway of protein degradation where it conjugates Leu, Phe and, less efficiently, Met from aminoacyl-tRNAs to the N-termini of proteins containing an N-terminal arginine or lysine.</text>
</comment>
<keyword evidence="6" id="KW-1185">Reference proteome</keyword>
<evidence type="ECO:0000313" key="5">
    <source>
        <dbReference type="EMBL" id="GMA39834.1"/>
    </source>
</evidence>
<organism evidence="5 6">
    <name type="scientific">Mobilicoccus caccae</name>
    <dbReference type="NCBI Taxonomy" id="1859295"/>
    <lineage>
        <taxon>Bacteria</taxon>
        <taxon>Bacillati</taxon>
        <taxon>Actinomycetota</taxon>
        <taxon>Actinomycetes</taxon>
        <taxon>Micrococcales</taxon>
        <taxon>Dermatophilaceae</taxon>
        <taxon>Mobilicoccus</taxon>
    </lineage>
</organism>
<dbReference type="Gene3D" id="3.30.70.3550">
    <property type="entry name" value="Leucyl/phenylalanyl-tRNA-protein transferase, N-terminal domain"/>
    <property type="match status" value="1"/>
</dbReference>
<comment type="catalytic activity">
    <reaction evidence="4">
        <text>N-terminal L-lysyl-[protein] + L-leucyl-tRNA(Leu) = N-terminal L-leucyl-L-lysyl-[protein] + tRNA(Leu) + H(+)</text>
        <dbReference type="Rhea" id="RHEA:12340"/>
        <dbReference type="Rhea" id="RHEA-COMP:9613"/>
        <dbReference type="Rhea" id="RHEA-COMP:9622"/>
        <dbReference type="Rhea" id="RHEA-COMP:12670"/>
        <dbReference type="Rhea" id="RHEA-COMP:12671"/>
        <dbReference type="ChEBI" id="CHEBI:15378"/>
        <dbReference type="ChEBI" id="CHEBI:65249"/>
        <dbReference type="ChEBI" id="CHEBI:78442"/>
        <dbReference type="ChEBI" id="CHEBI:78494"/>
        <dbReference type="ChEBI" id="CHEBI:133043"/>
        <dbReference type="EC" id="2.3.2.6"/>
    </reaction>
</comment>
<dbReference type="RefSeq" id="WP_284303644.1">
    <property type="nucleotide sequence ID" value="NZ_BSUO01000001.1"/>
</dbReference>
<keyword evidence="3 4" id="KW-0012">Acyltransferase</keyword>
<accession>A0ABQ6IPM1</accession>
<dbReference type="EC" id="2.3.2.6" evidence="4"/>
<dbReference type="InterPro" id="IPR042221">
    <property type="entry name" value="Leu/Phe-tRNA_Trfase_N"/>
</dbReference>
<dbReference type="SUPFAM" id="SSF55729">
    <property type="entry name" value="Acyl-CoA N-acyltransferases (Nat)"/>
    <property type="match status" value="1"/>
</dbReference>
<dbReference type="InterPro" id="IPR042203">
    <property type="entry name" value="Leu/Phe-tRNA_Trfase_C"/>
</dbReference>
<dbReference type="Gene3D" id="3.40.630.70">
    <property type="entry name" value="Leucyl/phenylalanyl-tRNA-protein transferase, C-terminal domain"/>
    <property type="match status" value="1"/>
</dbReference>